<feature type="domain" description="EF-1-gamma C-terminal" evidence="5">
    <location>
        <begin position="169"/>
        <end position="330"/>
    </location>
</feature>
<evidence type="ECO:0000313" key="7">
    <source>
        <dbReference type="Proteomes" id="UP001605036"/>
    </source>
</evidence>
<dbReference type="Pfam" id="PF00647">
    <property type="entry name" value="EF1G"/>
    <property type="match status" value="1"/>
</dbReference>
<dbReference type="PROSITE" id="PS50040">
    <property type="entry name" value="EF1G_C"/>
    <property type="match status" value="1"/>
</dbReference>
<protein>
    <recommendedName>
        <fullName evidence="5">EF-1-gamma C-terminal domain-containing protein</fullName>
    </recommendedName>
</protein>
<evidence type="ECO:0000256" key="1">
    <source>
        <dbReference type="ARBA" id="ARBA00022768"/>
    </source>
</evidence>
<dbReference type="AlphaFoldDB" id="A0ABD1YCJ8"/>
<evidence type="ECO:0000256" key="3">
    <source>
        <dbReference type="PROSITE-ProRule" id="PRU00519"/>
    </source>
</evidence>
<keyword evidence="7" id="KW-1185">Reference proteome</keyword>
<comment type="caution">
    <text evidence="6">The sequence shown here is derived from an EMBL/GenBank/DDBJ whole genome shotgun (WGS) entry which is preliminary data.</text>
</comment>
<feature type="region of interest" description="Disordered" evidence="4">
    <location>
        <begin position="153"/>
        <end position="172"/>
    </location>
</feature>
<proteinExistence type="predicted"/>
<organism evidence="6 7">
    <name type="scientific">Riccia fluitans</name>
    <dbReference type="NCBI Taxonomy" id="41844"/>
    <lineage>
        <taxon>Eukaryota</taxon>
        <taxon>Viridiplantae</taxon>
        <taxon>Streptophyta</taxon>
        <taxon>Embryophyta</taxon>
        <taxon>Marchantiophyta</taxon>
        <taxon>Marchantiopsida</taxon>
        <taxon>Marchantiidae</taxon>
        <taxon>Marchantiales</taxon>
        <taxon>Ricciaceae</taxon>
        <taxon>Riccia</taxon>
    </lineage>
</organism>
<dbReference type="Gene3D" id="3.30.70.1010">
    <property type="entry name" value="Translation elongation factor EF1B, gamma chain, conserved domain"/>
    <property type="match status" value="1"/>
</dbReference>
<accession>A0ABD1YCJ8</accession>
<feature type="region of interest" description="Disordered" evidence="4">
    <location>
        <begin position="1"/>
        <end position="105"/>
    </location>
</feature>
<feature type="compositionally biased region" description="Polar residues" evidence="4">
    <location>
        <begin position="24"/>
        <end position="35"/>
    </location>
</feature>
<dbReference type="GO" id="GO:0003746">
    <property type="term" value="F:translation elongation factor activity"/>
    <property type="evidence" value="ECO:0007669"/>
    <property type="project" value="UniProtKB-UniRule"/>
</dbReference>
<gene>
    <name evidence="6" type="ORF">R1flu_008653</name>
</gene>
<keyword evidence="2 3" id="KW-0648">Protein biosynthesis</keyword>
<dbReference type="PANTHER" id="PTHR44372">
    <property type="entry name" value="ELONGATION FACTOR 1-GAMMA 1-RELATED"/>
    <property type="match status" value="1"/>
</dbReference>
<feature type="compositionally biased region" description="Gly residues" evidence="4">
    <location>
        <begin position="94"/>
        <end position="103"/>
    </location>
</feature>
<sequence>MLRNASDGPHEITAFGTRKDDSPTNEGGKSPSHLSATKAGESREKRVPKPPPPKPGAGPATPKLPGAGGPPPPPRMPGAPGAPPPPPPPPPGGKPGAGSGGGNKMQRAPEVVEFYQSLMKIGAKKELAAAGADASEARNNLVGELENRSAHLVASAGGDDEEEVVTKKPKNPLDLLPPSPIVLDNWKRLYSNTKAKDFTEVAIKGFREMYDPEGYSLWFCDYKYNEENTVSYVTMNKVGGFLQCMDFIRTYGFGKMCILGENPPFKIKGVWLFRGTEIPQMVKDECYDMELYEWTKVDISDEAQKATVSAYFEEPDVINGEKLLEAKCFK</sequence>
<reference evidence="6 7" key="1">
    <citation type="submission" date="2024-09" db="EMBL/GenBank/DDBJ databases">
        <title>Chromosome-scale assembly of Riccia fluitans.</title>
        <authorList>
            <person name="Paukszto L."/>
            <person name="Sawicki J."/>
            <person name="Karawczyk K."/>
            <person name="Piernik-Szablinska J."/>
            <person name="Szczecinska M."/>
            <person name="Mazdziarz M."/>
        </authorList>
    </citation>
    <scope>NUCLEOTIDE SEQUENCE [LARGE SCALE GENOMIC DNA]</scope>
    <source>
        <strain evidence="6">Rf_01</strain>
        <tissue evidence="6">Aerial parts of the thallus</tissue>
    </source>
</reference>
<evidence type="ECO:0000259" key="5">
    <source>
        <dbReference type="PROSITE" id="PS50040"/>
    </source>
</evidence>
<name>A0ABD1YCJ8_9MARC</name>
<evidence type="ECO:0000256" key="2">
    <source>
        <dbReference type="ARBA" id="ARBA00022917"/>
    </source>
</evidence>
<dbReference type="FunFam" id="3.30.70.1010:FF:000001">
    <property type="entry name" value="Elongation factor 1-gamma 1"/>
    <property type="match status" value="1"/>
</dbReference>
<feature type="compositionally biased region" description="Pro residues" evidence="4">
    <location>
        <begin position="68"/>
        <end position="93"/>
    </location>
</feature>
<evidence type="ECO:0000256" key="4">
    <source>
        <dbReference type="SAM" id="MobiDB-lite"/>
    </source>
</evidence>
<dbReference type="SMART" id="SM01183">
    <property type="entry name" value="EF1G"/>
    <property type="match status" value="1"/>
</dbReference>
<dbReference type="InterPro" id="IPR001662">
    <property type="entry name" value="EF1B_G_C"/>
</dbReference>
<dbReference type="InterPro" id="IPR036433">
    <property type="entry name" value="EF1B_G_C_sf"/>
</dbReference>
<dbReference type="EMBL" id="JBHFFA010000005">
    <property type="protein sequence ID" value="KAL2624408.1"/>
    <property type="molecule type" value="Genomic_DNA"/>
</dbReference>
<dbReference type="Proteomes" id="UP001605036">
    <property type="component" value="Unassembled WGS sequence"/>
</dbReference>
<dbReference type="PANTHER" id="PTHR44372:SF1">
    <property type="entry name" value="ELONGATION FACTOR 1-GAMMA 3"/>
    <property type="match status" value="1"/>
</dbReference>
<keyword evidence="1 3" id="KW-0251">Elongation factor</keyword>
<dbReference type="InterPro" id="IPR044628">
    <property type="entry name" value="EF-1-gamma_plant"/>
</dbReference>
<dbReference type="SUPFAM" id="SSF89942">
    <property type="entry name" value="eEF1-gamma domain"/>
    <property type="match status" value="1"/>
</dbReference>
<evidence type="ECO:0000313" key="6">
    <source>
        <dbReference type="EMBL" id="KAL2624408.1"/>
    </source>
</evidence>